<dbReference type="SMART" id="SM00382">
    <property type="entry name" value="AAA"/>
    <property type="match status" value="1"/>
</dbReference>
<evidence type="ECO:0000256" key="3">
    <source>
        <dbReference type="ARBA" id="ARBA00022475"/>
    </source>
</evidence>
<dbReference type="InterPro" id="IPR050166">
    <property type="entry name" value="ABC_transporter_ATP-bind"/>
</dbReference>
<keyword evidence="5 7" id="KW-0067">ATP-binding</keyword>
<dbReference type="InterPro" id="IPR027417">
    <property type="entry name" value="P-loop_NTPase"/>
</dbReference>
<dbReference type="GO" id="GO:0016887">
    <property type="term" value="F:ATP hydrolysis activity"/>
    <property type="evidence" value="ECO:0007669"/>
    <property type="project" value="InterPro"/>
</dbReference>
<keyword evidence="3" id="KW-0472">Membrane</keyword>
<proteinExistence type="inferred from homology"/>
<comment type="similarity">
    <text evidence="1">Belongs to the ABC transporter superfamily.</text>
</comment>
<dbReference type="AlphaFoldDB" id="A0A430HMZ3"/>
<keyword evidence="8" id="KW-1185">Reference proteome</keyword>
<keyword evidence="3" id="KW-1003">Cell membrane</keyword>
<evidence type="ECO:0000256" key="1">
    <source>
        <dbReference type="ARBA" id="ARBA00005417"/>
    </source>
</evidence>
<sequence>MSGGRCVLRAAALSHGFGARRILGPCSFELRDAEVVALVGPSGVGKTTLLRILAGLIRPDGGTVTLSGHGGQGIAMVFQDYALFPWRNAQRNVEYPLQIGGIGRAARRELARAALAQVGLAASADLYPAQLSGGMRQRVALARAIVTRPAVMLLDEPLAALDQATRRQLQDHLSGLFAQLGCAVVLVTHDLHEAVRLADRVLVLGGSSATVVADLYLESGNSAAQVMLLQKLMAQHAGREGAGPACAPGASLTA</sequence>
<dbReference type="PROSITE" id="PS50893">
    <property type="entry name" value="ABC_TRANSPORTER_2"/>
    <property type="match status" value="1"/>
</dbReference>
<dbReference type="Pfam" id="PF00005">
    <property type="entry name" value="ABC_tran"/>
    <property type="match status" value="1"/>
</dbReference>
<evidence type="ECO:0000313" key="8">
    <source>
        <dbReference type="Proteomes" id="UP000278085"/>
    </source>
</evidence>
<organism evidence="7 8">
    <name type="scientific">Massilia atriviolacea</name>
    <dbReference type="NCBI Taxonomy" id="2495579"/>
    <lineage>
        <taxon>Bacteria</taxon>
        <taxon>Pseudomonadati</taxon>
        <taxon>Pseudomonadota</taxon>
        <taxon>Betaproteobacteria</taxon>
        <taxon>Burkholderiales</taxon>
        <taxon>Oxalobacteraceae</taxon>
        <taxon>Telluria group</taxon>
        <taxon>Massilia</taxon>
    </lineage>
</organism>
<evidence type="ECO:0000256" key="2">
    <source>
        <dbReference type="ARBA" id="ARBA00022448"/>
    </source>
</evidence>
<dbReference type="SUPFAM" id="SSF52540">
    <property type="entry name" value="P-loop containing nucleoside triphosphate hydrolases"/>
    <property type="match status" value="1"/>
</dbReference>
<dbReference type="InterPro" id="IPR017871">
    <property type="entry name" value="ABC_transporter-like_CS"/>
</dbReference>
<dbReference type="Proteomes" id="UP000278085">
    <property type="component" value="Unassembled WGS sequence"/>
</dbReference>
<evidence type="ECO:0000256" key="4">
    <source>
        <dbReference type="ARBA" id="ARBA00022741"/>
    </source>
</evidence>
<name>A0A430HMZ3_9BURK</name>
<dbReference type="InterPro" id="IPR003439">
    <property type="entry name" value="ABC_transporter-like_ATP-bd"/>
</dbReference>
<dbReference type="EMBL" id="RXLQ01000005">
    <property type="protein sequence ID" value="RSZ58873.1"/>
    <property type="molecule type" value="Genomic_DNA"/>
</dbReference>
<dbReference type="RefSeq" id="WP_126074079.1">
    <property type="nucleotide sequence ID" value="NZ_CP051166.1"/>
</dbReference>
<evidence type="ECO:0000259" key="6">
    <source>
        <dbReference type="PROSITE" id="PS50893"/>
    </source>
</evidence>
<dbReference type="PROSITE" id="PS00211">
    <property type="entry name" value="ABC_TRANSPORTER_1"/>
    <property type="match status" value="1"/>
</dbReference>
<reference evidence="7 8" key="1">
    <citation type="submission" date="2018-12" db="EMBL/GenBank/DDBJ databases">
        <authorList>
            <person name="Yang E."/>
        </authorList>
    </citation>
    <scope>NUCLEOTIDE SEQUENCE [LARGE SCALE GENOMIC DNA]</scope>
    <source>
        <strain evidence="7 8">SOD</strain>
    </source>
</reference>
<gene>
    <name evidence="7" type="ORF">EJB06_11050</name>
</gene>
<dbReference type="PANTHER" id="PTHR42788:SF19">
    <property type="entry name" value="ALIPHATIC SULFONATES IMPORT ATP-BINDING PROTEIN SSUB 2"/>
    <property type="match status" value="1"/>
</dbReference>
<evidence type="ECO:0000256" key="5">
    <source>
        <dbReference type="ARBA" id="ARBA00022840"/>
    </source>
</evidence>
<protein>
    <submittedName>
        <fullName evidence="7">ATP-binding cassette domain-containing protein</fullName>
    </submittedName>
</protein>
<dbReference type="PANTHER" id="PTHR42788">
    <property type="entry name" value="TAURINE IMPORT ATP-BINDING PROTEIN-RELATED"/>
    <property type="match status" value="1"/>
</dbReference>
<evidence type="ECO:0000313" key="7">
    <source>
        <dbReference type="EMBL" id="RSZ58873.1"/>
    </source>
</evidence>
<keyword evidence="4" id="KW-0547">Nucleotide-binding</keyword>
<comment type="caution">
    <text evidence="7">The sequence shown here is derived from an EMBL/GenBank/DDBJ whole genome shotgun (WGS) entry which is preliminary data.</text>
</comment>
<feature type="domain" description="ABC transporter" evidence="6">
    <location>
        <begin position="8"/>
        <end position="231"/>
    </location>
</feature>
<dbReference type="GO" id="GO:0005524">
    <property type="term" value="F:ATP binding"/>
    <property type="evidence" value="ECO:0007669"/>
    <property type="project" value="UniProtKB-KW"/>
</dbReference>
<accession>A0A430HMZ3</accession>
<dbReference type="OrthoDB" id="5298774at2"/>
<keyword evidence="2" id="KW-0813">Transport</keyword>
<dbReference type="Gene3D" id="3.40.50.300">
    <property type="entry name" value="P-loop containing nucleotide triphosphate hydrolases"/>
    <property type="match status" value="1"/>
</dbReference>
<dbReference type="InterPro" id="IPR003593">
    <property type="entry name" value="AAA+_ATPase"/>
</dbReference>